<evidence type="ECO:0000256" key="1">
    <source>
        <dbReference type="ARBA" id="ARBA00022490"/>
    </source>
</evidence>
<dbReference type="Pfam" id="PF20974">
    <property type="entry name" value="tRNA-synt_1c_C2"/>
    <property type="match status" value="1"/>
</dbReference>
<dbReference type="InterPro" id="IPR050132">
    <property type="entry name" value="Gln/Glu-tRNA_Ligase"/>
</dbReference>
<keyword evidence="6 7" id="KW-0030">Aminoacyl-tRNA synthetase</keyword>
<evidence type="ECO:0000256" key="2">
    <source>
        <dbReference type="ARBA" id="ARBA00022598"/>
    </source>
</evidence>
<dbReference type="SUPFAM" id="SSF50715">
    <property type="entry name" value="Ribosomal protein L25-like"/>
    <property type="match status" value="1"/>
</dbReference>
<dbReference type="InterPro" id="IPR014729">
    <property type="entry name" value="Rossmann-like_a/b/a_fold"/>
</dbReference>
<protein>
    <recommendedName>
        <fullName evidence="7">Glutamine--tRNA ligase</fullName>
        <ecNumber evidence="7">6.1.1.18</ecNumber>
    </recommendedName>
    <alternativeName>
        <fullName evidence="7">Glutaminyl-tRNA synthetase</fullName>
        <shortName evidence="7">GlnRS</shortName>
    </alternativeName>
</protein>
<dbReference type="InterPro" id="IPR020058">
    <property type="entry name" value="Glu/Gln-tRNA-synth_Ib_cat-dom"/>
</dbReference>
<dbReference type="Gene3D" id="3.40.50.620">
    <property type="entry name" value="HUPs"/>
    <property type="match status" value="1"/>
</dbReference>
<dbReference type="EMBL" id="JAFBIT010000001">
    <property type="protein sequence ID" value="MCF2652086.1"/>
    <property type="molecule type" value="Genomic_DNA"/>
</dbReference>
<dbReference type="CDD" id="cd00807">
    <property type="entry name" value="GlnRS_core"/>
    <property type="match status" value="1"/>
</dbReference>
<dbReference type="InterPro" id="IPR000924">
    <property type="entry name" value="Glu/Gln-tRNA-synth"/>
</dbReference>
<comment type="catalytic activity">
    <reaction evidence="7">
        <text>tRNA(Gln) + L-glutamine + ATP = L-glutaminyl-tRNA(Gln) + AMP + diphosphate</text>
        <dbReference type="Rhea" id="RHEA:20121"/>
        <dbReference type="Rhea" id="RHEA-COMP:9662"/>
        <dbReference type="Rhea" id="RHEA-COMP:9681"/>
        <dbReference type="ChEBI" id="CHEBI:30616"/>
        <dbReference type="ChEBI" id="CHEBI:33019"/>
        <dbReference type="ChEBI" id="CHEBI:58359"/>
        <dbReference type="ChEBI" id="CHEBI:78442"/>
        <dbReference type="ChEBI" id="CHEBI:78521"/>
        <dbReference type="ChEBI" id="CHEBI:456215"/>
        <dbReference type="EC" id="6.1.1.18"/>
    </reaction>
</comment>
<feature type="domain" description="Glutamyl/glutaminyl-tRNA synthetase class Ib anti-codon binding" evidence="10">
    <location>
        <begin position="349"/>
        <end position="450"/>
    </location>
</feature>
<feature type="binding site" evidence="7">
    <location>
        <begin position="278"/>
        <end position="280"/>
    </location>
    <ligand>
        <name>ATP</name>
        <dbReference type="ChEBI" id="CHEBI:30616"/>
    </ligand>
</feature>
<evidence type="ECO:0000313" key="13">
    <source>
        <dbReference type="Proteomes" id="UP001299220"/>
    </source>
</evidence>
<keyword evidence="1 7" id="KW-0963">Cytoplasm</keyword>
<dbReference type="GO" id="GO:0016874">
    <property type="term" value="F:ligase activity"/>
    <property type="evidence" value="ECO:0007669"/>
    <property type="project" value="UniProtKB-KW"/>
</dbReference>
<dbReference type="HAMAP" id="MF_00126">
    <property type="entry name" value="Gln_tRNA_synth"/>
    <property type="match status" value="1"/>
</dbReference>
<dbReference type="RefSeq" id="WP_235323106.1">
    <property type="nucleotide sequence ID" value="NZ_JAFBIT010000001.1"/>
</dbReference>
<feature type="binding site" evidence="7">
    <location>
        <begin position="51"/>
        <end position="57"/>
    </location>
    <ligand>
        <name>ATP</name>
        <dbReference type="ChEBI" id="CHEBI:30616"/>
    </ligand>
</feature>
<dbReference type="Pfam" id="PF03950">
    <property type="entry name" value="tRNA-synt_1c_C"/>
    <property type="match status" value="1"/>
</dbReference>
<feature type="binding site" evidence="7">
    <location>
        <position position="221"/>
    </location>
    <ligand>
        <name>L-glutamine</name>
        <dbReference type="ChEBI" id="CHEBI:58359"/>
    </ligand>
</feature>
<evidence type="ECO:0000259" key="11">
    <source>
        <dbReference type="Pfam" id="PF20974"/>
    </source>
</evidence>
<evidence type="ECO:0000256" key="7">
    <source>
        <dbReference type="HAMAP-Rule" id="MF_00126"/>
    </source>
</evidence>
<feature type="short sequence motif" description="'HIGH' region" evidence="7">
    <location>
        <begin position="44"/>
        <end position="54"/>
    </location>
</feature>
<feature type="binding site" evidence="7">
    <location>
        <begin position="270"/>
        <end position="271"/>
    </location>
    <ligand>
        <name>ATP</name>
        <dbReference type="ChEBI" id="CHEBI:30616"/>
    </ligand>
</feature>
<dbReference type="NCBIfam" id="TIGR00440">
    <property type="entry name" value="glnS"/>
    <property type="match status" value="1"/>
</dbReference>
<accession>A0ABS9CLQ3</accession>
<keyword evidence="2 7" id="KW-0436">Ligase</keyword>
<dbReference type="Gene3D" id="2.40.240.10">
    <property type="entry name" value="Ribosomal Protein L25, Chain P"/>
    <property type="match status" value="2"/>
</dbReference>
<evidence type="ECO:0000256" key="6">
    <source>
        <dbReference type="ARBA" id="ARBA00023146"/>
    </source>
</evidence>
<dbReference type="InterPro" id="IPR049437">
    <property type="entry name" value="tRNA-synt_1c_C2"/>
</dbReference>
<evidence type="ECO:0000256" key="3">
    <source>
        <dbReference type="ARBA" id="ARBA00022741"/>
    </source>
</evidence>
<dbReference type="EC" id="6.1.1.18" evidence="7"/>
<keyword evidence="4 7" id="KW-0067">ATP-binding</keyword>
<name>A0ABS9CLQ3_9FIRM</name>
<evidence type="ECO:0000259" key="9">
    <source>
        <dbReference type="Pfam" id="PF00749"/>
    </source>
</evidence>
<proteinExistence type="inferred from homology"/>
<comment type="caution">
    <text evidence="12">The sequence shown here is derived from an EMBL/GenBank/DDBJ whole genome shotgun (WGS) entry which is preliminary data.</text>
</comment>
<dbReference type="InterPro" id="IPR011035">
    <property type="entry name" value="Ribosomal_bL25/Gln-tRNA_synth"/>
</dbReference>
<feature type="domain" description="Glutamyl/glutaminyl-tRNA synthetase class Ib catalytic" evidence="9">
    <location>
        <begin position="38"/>
        <end position="346"/>
    </location>
</feature>
<gene>
    <name evidence="7" type="primary">glnS</name>
    <name evidence="12" type="ORF">JQM67_05670</name>
</gene>
<evidence type="ECO:0000256" key="8">
    <source>
        <dbReference type="RuleBase" id="RU363037"/>
    </source>
</evidence>
<dbReference type="Proteomes" id="UP001299220">
    <property type="component" value="Unassembled WGS sequence"/>
</dbReference>
<dbReference type="PANTHER" id="PTHR43097">
    <property type="entry name" value="GLUTAMINE-TRNA LIGASE"/>
    <property type="match status" value="1"/>
</dbReference>
<evidence type="ECO:0000256" key="5">
    <source>
        <dbReference type="ARBA" id="ARBA00022917"/>
    </source>
</evidence>
<dbReference type="InterPro" id="IPR020059">
    <property type="entry name" value="Glu/Gln-tRNA-synth_Ib_codon-bd"/>
</dbReference>
<feature type="binding site" evidence="7">
    <location>
        <begin position="45"/>
        <end position="47"/>
    </location>
    <ligand>
        <name>ATP</name>
        <dbReference type="ChEBI" id="CHEBI:30616"/>
    </ligand>
</feature>
<sequence length="563" mass="64678">MSEDIKREPVSEEISTSFIDDFVIEDIGEGGRCAGMTVHTRFPPEPNGYLHIGHAKAIYIDFGTAERFNGICNLRMDDTNPTKEDVEYVDAIKEDIHWLGYDWDDRFYYASDYFEEMYNGAVELIEKGLAYVCELTPEQMREMRGDLNTPAQSPYRDRPKEESLDLFKRMRAGEFEDGKMTLRAKIDLASGNFNMRDPVIYRINHLPHHRTGDKWCIYPMYDFAHPIEDAMEHITHSLCSLEFEDHRPLYDWVINNVTLPSKPRQIEFARLGINNTVMSKRKLRALVEGGYVSGWDDPRMPTICGLRRRGYTPASIRNFSERNGVSKVNSTVELSFLEHCLREDLNLTAKRVMGVLHPVKLILTNYPEDLTEEFEVENNPNRPEDGMRTVTFGRELYIEAEDFLKEPVPKYKRLYPNGPECRLKGTYLIRCTGCKTDDAGNVVEIYAEYDPESRGGNPADGRKVKGATIHWVDAKNALDAEIRLYDNLFTVEDPDAYDFLEVLNPDSLQVLTGCKVEASLKSAKPGESFQFMRQGYFCADNRDSTAEHLVFNRSVSLKDGFKK</sequence>
<feature type="short sequence motif" description="'KMSKS' region" evidence="7">
    <location>
        <begin position="277"/>
        <end position="281"/>
    </location>
</feature>
<comment type="subunit">
    <text evidence="7">Monomer.</text>
</comment>
<feature type="binding site" evidence="7">
    <location>
        <position position="77"/>
    </location>
    <ligand>
        <name>L-glutamine</name>
        <dbReference type="ChEBI" id="CHEBI:58359"/>
    </ligand>
</feature>
<dbReference type="SUPFAM" id="SSF52374">
    <property type="entry name" value="Nucleotidylyl transferase"/>
    <property type="match status" value="1"/>
</dbReference>
<evidence type="ECO:0000256" key="4">
    <source>
        <dbReference type="ARBA" id="ARBA00022840"/>
    </source>
</evidence>
<keyword evidence="5 7" id="KW-0648">Protein biosynthesis</keyword>
<dbReference type="InterPro" id="IPR020056">
    <property type="entry name" value="Rbsml_bL25/Gln-tRNA_synth_N"/>
</dbReference>
<keyword evidence="13" id="KW-1185">Reference proteome</keyword>
<feature type="domain" description="tRNA synthetases class I (E and Q) anti-codon binding" evidence="11">
    <location>
        <begin position="468"/>
        <end position="540"/>
    </location>
</feature>
<dbReference type="InterPro" id="IPR004514">
    <property type="entry name" value="Gln-tRNA-synth"/>
</dbReference>
<comment type="caution">
    <text evidence="7">Lacks conserved residue(s) required for the propagation of feature annotation.</text>
</comment>
<evidence type="ECO:0000259" key="10">
    <source>
        <dbReference type="Pfam" id="PF03950"/>
    </source>
</evidence>
<dbReference type="NCBIfam" id="NF011291">
    <property type="entry name" value="PRK14703.1"/>
    <property type="match status" value="1"/>
</dbReference>
<dbReference type="PRINTS" id="PR00987">
    <property type="entry name" value="TRNASYNTHGLU"/>
</dbReference>
<comment type="subcellular location">
    <subcellularLocation>
        <location evidence="7">Cytoplasm</location>
    </subcellularLocation>
</comment>
<reference evidence="12 13" key="1">
    <citation type="submission" date="2020-12" db="EMBL/GenBank/DDBJ databases">
        <title>Whole genome sequences of gut porcine anaerobes.</title>
        <authorList>
            <person name="Kubasova T."/>
            <person name="Jahodarova E."/>
            <person name="Rychlik I."/>
        </authorList>
    </citation>
    <scope>NUCLEOTIDE SEQUENCE [LARGE SCALE GENOMIC DNA]</scope>
    <source>
        <strain evidence="12 13">An867</strain>
    </source>
</reference>
<evidence type="ECO:0000313" key="12">
    <source>
        <dbReference type="EMBL" id="MCF2652086.1"/>
    </source>
</evidence>
<comment type="similarity">
    <text evidence="7 8">Belongs to the class-I aminoacyl-tRNA synthetase family.</text>
</comment>
<dbReference type="InterPro" id="IPR022861">
    <property type="entry name" value="Gln_tRNA_ligase_bac"/>
</dbReference>
<dbReference type="PANTHER" id="PTHR43097:SF5">
    <property type="entry name" value="GLUTAMATE--TRNA LIGASE"/>
    <property type="match status" value="1"/>
</dbReference>
<keyword evidence="3 7" id="KW-0547">Nucleotide-binding</keyword>
<organism evidence="12 13">
    <name type="scientific">Anaeromassilibacillus senegalensis</name>
    <dbReference type="NCBI Taxonomy" id="1673717"/>
    <lineage>
        <taxon>Bacteria</taxon>
        <taxon>Bacillati</taxon>
        <taxon>Bacillota</taxon>
        <taxon>Clostridia</taxon>
        <taxon>Eubacteriales</taxon>
        <taxon>Acutalibacteraceae</taxon>
        <taxon>Anaeromassilibacillus</taxon>
    </lineage>
</organism>
<dbReference type="Pfam" id="PF00749">
    <property type="entry name" value="tRNA-synt_1c"/>
    <property type="match status" value="1"/>
</dbReference>